<name>A0A1H4IP70_9HYPH</name>
<evidence type="ECO:0000313" key="3">
    <source>
        <dbReference type="EMBL" id="SEB35894.1"/>
    </source>
</evidence>
<organism evidence="3 4">
    <name type="scientific">Nitratireductor aquibiodomus</name>
    <dbReference type="NCBI Taxonomy" id="204799"/>
    <lineage>
        <taxon>Bacteria</taxon>
        <taxon>Pseudomonadati</taxon>
        <taxon>Pseudomonadota</taxon>
        <taxon>Alphaproteobacteria</taxon>
        <taxon>Hyphomicrobiales</taxon>
        <taxon>Phyllobacteriaceae</taxon>
        <taxon>Nitratireductor</taxon>
    </lineage>
</organism>
<proteinExistence type="predicted"/>
<feature type="domain" description="LpxI N-terminal" evidence="2">
    <location>
        <begin position="16"/>
        <end position="150"/>
    </location>
</feature>
<accession>A0A1H4IP70</accession>
<evidence type="ECO:0000259" key="2">
    <source>
        <dbReference type="Pfam" id="PF17930"/>
    </source>
</evidence>
<evidence type="ECO:0008006" key="5">
    <source>
        <dbReference type="Google" id="ProtNLM"/>
    </source>
</evidence>
<dbReference type="Pfam" id="PF06230">
    <property type="entry name" value="LpxI_C"/>
    <property type="match status" value="1"/>
</dbReference>
<dbReference type="PANTHER" id="PTHR39962:SF1">
    <property type="entry name" value="LPXI FAMILY PROTEIN"/>
    <property type="match status" value="1"/>
</dbReference>
<dbReference type="AlphaFoldDB" id="A0A1H4IP70"/>
<dbReference type="PANTHER" id="PTHR39962">
    <property type="entry name" value="BLL4848 PROTEIN"/>
    <property type="match status" value="1"/>
</dbReference>
<reference evidence="4" key="1">
    <citation type="submission" date="2016-10" db="EMBL/GenBank/DDBJ databases">
        <authorList>
            <person name="Varghese N."/>
            <person name="Submissions S."/>
        </authorList>
    </citation>
    <scope>NUCLEOTIDE SEQUENCE [LARGE SCALE GENOMIC DNA]</scope>
    <source>
        <strain evidence="4">ES.061</strain>
    </source>
</reference>
<evidence type="ECO:0000259" key="1">
    <source>
        <dbReference type="Pfam" id="PF06230"/>
    </source>
</evidence>
<dbReference type="Gene3D" id="3.40.140.80">
    <property type="match status" value="1"/>
</dbReference>
<dbReference type="EMBL" id="FNSL01000001">
    <property type="protein sequence ID" value="SEB35894.1"/>
    <property type="molecule type" value="Genomic_DNA"/>
</dbReference>
<dbReference type="InterPro" id="IPR043167">
    <property type="entry name" value="LpxI_C_sf"/>
</dbReference>
<protein>
    <recommendedName>
        <fullName evidence="5">Phosphatidate cytidylyltransferase</fullName>
    </recommendedName>
</protein>
<evidence type="ECO:0000313" key="4">
    <source>
        <dbReference type="Proteomes" id="UP000199064"/>
    </source>
</evidence>
<feature type="domain" description="LpxI C-terminal" evidence="1">
    <location>
        <begin position="153"/>
        <end position="289"/>
    </location>
</feature>
<dbReference type="Pfam" id="PF17930">
    <property type="entry name" value="LpxI_N"/>
    <property type="match status" value="1"/>
</dbReference>
<dbReference type="Gene3D" id="3.40.50.20">
    <property type="match status" value="1"/>
</dbReference>
<dbReference type="Proteomes" id="UP000199064">
    <property type="component" value="Unassembled WGS sequence"/>
</dbReference>
<keyword evidence="4" id="KW-1185">Reference proteome</keyword>
<dbReference type="InterPro" id="IPR010415">
    <property type="entry name" value="LpxI_C"/>
</dbReference>
<gene>
    <name evidence="3" type="ORF">SAMN05216452_0330</name>
</gene>
<sequence length="299" mass="31421">MMTQPENHPVLPRDARVAVVAGSGALPRDVVRTLVKGGHRPLVVAIEGEADWLDGENVTDFDLWPAPAERLGLFLPRLKRAGVTHLVLAGGVSRRPPILKVRLGWDVFCALPKLLAAYAKGDDGLLRAVIAHIESKGIRVLGAHEIAPELLAPEGVMTRSGPKASDRKDLAAAYEAARMIGALDIGQAAIAVGGRAVALEGIEGTAGLLERMRGMRNHGRLAGKAGGALVKCVKPDQEKRADMPTIGPDTIRAAHAAGLAGVGVEAGRSLILDYATTIGLADEHGLFVIGLDPEAHDER</sequence>
<dbReference type="InterPro" id="IPR053174">
    <property type="entry name" value="LpxI"/>
</dbReference>
<dbReference type="InterPro" id="IPR041255">
    <property type="entry name" value="LpxI_N"/>
</dbReference>
<dbReference type="RefSeq" id="WP_090326274.1">
    <property type="nucleotide sequence ID" value="NZ_FNSL01000001.1"/>
</dbReference>